<feature type="transmembrane region" description="Helical" evidence="1">
    <location>
        <begin position="102"/>
        <end position="122"/>
    </location>
</feature>
<keyword evidence="1" id="KW-0812">Transmembrane</keyword>
<evidence type="ECO:0000256" key="1">
    <source>
        <dbReference type="SAM" id="Phobius"/>
    </source>
</evidence>
<dbReference type="EMBL" id="PNYA01000021">
    <property type="protein sequence ID" value="PMS17089.1"/>
    <property type="molecule type" value="Genomic_DNA"/>
</dbReference>
<protein>
    <recommendedName>
        <fullName evidence="4">Type IV secretion protein IcmC</fullName>
    </recommendedName>
</protein>
<proteinExistence type="predicted"/>
<keyword evidence="1" id="KW-0472">Membrane</keyword>
<dbReference type="AlphaFoldDB" id="A0A2N7VIV8"/>
<comment type="caution">
    <text evidence="2">The sequence shown here is derived from an EMBL/GenBank/DDBJ whole genome shotgun (WGS) entry which is preliminary data.</text>
</comment>
<accession>A0A2N7VIV8</accession>
<sequence length="177" mass="18536">MDLTTIVSNIAYDILAFRALVQVLAIGIGIFYCGNALRKAIRKSASPGADISGQSIFASFFIGALIVNFSSTMDSTLGTLGESDSTYGDAIAYMNLASTGQFAPAISAILTIVSTFGWWYALKGWTMLRKASSGGGGGGYEDYAWKGFIHILGGAALVNINETLAAFQGTLGISSFN</sequence>
<keyword evidence="3" id="KW-1185">Reference proteome</keyword>
<dbReference type="Proteomes" id="UP000235616">
    <property type="component" value="Unassembled WGS sequence"/>
</dbReference>
<keyword evidence="1" id="KW-1133">Transmembrane helix</keyword>
<organism evidence="2 3">
    <name type="scientific">Trinickia dabaoshanensis</name>
    <dbReference type="NCBI Taxonomy" id="564714"/>
    <lineage>
        <taxon>Bacteria</taxon>
        <taxon>Pseudomonadati</taxon>
        <taxon>Pseudomonadota</taxon>
        <taxon>Betaproteobacteria</taxon>
        <taxon>Burkholderiales</taxon>
        <taxon>Burkholderiaceae</taxon>
        <taxon>Trinickia</taxon>
    </lineage>
</organism>
<evidence type="ECO:0008006" key="4">
    <source>
        <dbReference type="Google" id="ProtNLM"/>
    </source>
</evidence>
<dbReference type="InterPro" id="IPR048039">
    <property type="entry name" value="TraQ-like"/>
</dbReference>
<reference evidence="2 3" key="1">
    <citation type="submission" date="2018-01" db="EMBL/GenBank/DDBJ databases">
        <title>Whole genome analyses suggest that Burkholderia sensu lato contains two further novel genera in the rhizoxinica-symbiotica group Mycetohabitans gen. nov., and Trinickia gen. nov.: implications for the evolution of diazotrophy and nodulation in the Burkholderiaceae.</title>
        <authorList>
            <person name="Estrada-de los Santos P."/>
            <person name="Palmer M."/>
            <person name="Chavez-Ramirez B."/>
            <person name="Beukes C."/>
            <person name="Steenkamp E.T."/>
            <person name="Hirsch A.M."/>
            <person name="Manyaka P."/>
            <person name="Maluk M."/>
            <person name="Lafos M."/>
            <person name="Crook M."/>
            <person name="Gross E."/>
            <person name="Simon M.F."/>
            <person name="Bueno dos Reis Junior F."/>
            <person name="Poole P.S."/>
            <person name="Venter S.N."/>
            <person name="James E.K."/>
        </authorList>
    </citation>
    <scope>NUCLEOTIDE SEQUENCE [LARGE SCALE GENOMIC DNA]</scope>
    <source>
        <strain evidence="2 3">GIMN1.004</strain>
    </source>
</reference>
<dbReference type="RefSeq" id="WP_102647510.1">
    <property type="nucleotide sequence ID" value="NZ_PNYA01000021.1"/>
</dbReference>
<evidence type="ECO:0000313" key="2">
    <source>
        <dbReference type="EMBL" id="PMS17089.1"/>
    </source>
</evidence>
<feature type="transmembrane region" description="Helical" evidence="1">
    <location>
        <begin position="55"/>
        <end position="73"/>
    </location>
</feature>
<gene>
    <name evidence="2" type="ORF">C0Z18_21795</name>
</gene>
<evidence type="ECO:0000313" key="3">
    <source>
        <dbReference type="Proteomes" id="UP000235616"/>
    </source>
</evidence>
<dbReference type="NCBIfam" id="NF033883">
    <property type="entry name" value="conj_TraQ_IncI1"/>
    <property type="match status" value="1"/>
</dbReference>
<feature type="transmembrane region" description="Helical" evidence="1">
    <location>
        <begin position="15"/>
        <end position="34"/>
    </location>
</feature>
<dbReference type="OrthoDB" id="9089417at2"/>
<name>A0A2N7VIV8_9BURK</name>